<feature type="transmembrane region" description="Helical" evidence="1">
    <location>
        <begin position="33"/>
        <end position="49"/>
    </location>
</feature>
<evidence type="ECO:0000313" key="3">
    <source>
        <dbReference type="Proteomes" id="UP001597403"/>
    </source>
</evidence>
<reference evidence="3" key="1">
    <citation type="journal article" date="2019" name="Int. J. Syst. Evol. Microbiol.">
        <title>The Global Catalogue of Microorganisms (GCM) 10K type strain sequencing project: providing services to taxonomists for standard genome sequencing and annotation.</title>
        <authorList>
            <consortium name="The Broad Institute Genomics Platform"/>
            <consortium name="The Broad Institute Genome Sequencing Center for Infectious Disease"/>
            <person name="Wu L."/>
            <person name="Ma J."/>
        </authorList>
    </citation>
    <scope>NUCLEOTIDE SEQUENCE [LARGE SCALE GENOMIC DNA]</scope>
    <source>
        <strain evidence="3">CGMCC 1.15067</strain>
    </source>
</reference>
<organism evidence="2 3">
    <name type="scientific">Paenibacillus nicotianae</name>
    <dbReference type="NCBI Taxonomy" id="1526551"/>
    <lineage>
        <taxon>Bacteria</taxon>
        <taxon>Bacillati</taxon>
        <taxon>Bacillota</taxon>
        <taxon>Bacilli</taxon>
        <taxon>Bacillales</taxon>
        <taxon>Paenibacillaceae</taxon>
        <taxon>Paenibacillus</taxon>
    </lineage>
</organism>
<evidence type="ECO:0000313" key="2">
    <source>
        <dbReference type="EMBL" id="MFD1988873.1"/>
    </source>
</evidence>
<gene>
    <name evidence="2" type="ORF">ACFSGI_02650</name>
</gene>
<protein>
    <submittedName>
        <fullName evidence="2">Uncharacterized protein</fullName>
    </submittedName>
</protein>
<accession>A0ABW4UQN2</accession>
<dbReference type="EMBL" id="JBHUGF010000006">
    <property type="protein sequence ID" value="MFD1988873.1"/>
    <property type="molecule type" value="Genomic_DNA"/>
</dbReference>
<dbReference type="RefSeq" id="WP_204827095.1">
    <property type="nucleotide sequence ID" value="NZ_JBHUGF010000006.1"/>
</dbReference>
<keyword evidence="1" id="KW-1133">Transmembrane helix</keyword>
<keyword evidence="1" id="KW-0472">Membrane</keyword>
<dbReference type="Proteomes" id="UP001597403">
    <property type="component" value="Unassembled WGS sequence"/>
</dbReference>
<keyword evidence="1" id="KW-0812">Transmembrane</keyword>
<comment type="caution">
    <text evidence="2">The sequence shown here is derived from an EMBL/GenBank/DDBJ whole genome shotgun (WGS) entry which is preliminary data.</text>
</comment>
<proteinExistence type="predicted"/>
<sequence>MKLRIPLLLLSLSTALCLSYGIGSISGESTQQIVYIVSLIGLIFLFEKTKISEQKVNKCEGVVIGISAVVVGSLVEPQDWSYLINILI</sequence>
<keyword evidence="3" id="KW-1185">Reference proteome</keyword>
<evidence type="ECO:0000256" key="1">
    <source>
        <dbReference type="SAM" id="Phobius"/>
    </source>
</evidence>
<name>A0ABW4UQN2_9BACL</name>